<evidence type="ECO:0000256" key="10">
    <source>
        <dbReference type="RuleBase" id="RU367043"/>
    </source>
</evidence>
<dbReference type="GO" id="GO:0015031">
    <property type="term" value="P:protein transport"/>
    <property type="evidence" value="ECO:0007669"/>
    <property type="project" value="UniProtKB-KW"/>
</dbReference>
<dbReference type="PANTHER" id="PTHR13172">
    <property type="entry name" value="MITOCHONDRIAL IMPORT INNER MEMBRANE TRANSLOCASE SUBUNIT TIM9B"/>
    <property type="match status" value="1"/>
</dbReference>
<dbReference type="InterPro" id="IPR050673">
    <property type="entry name" value="Mito_inner_translocase_sub"/>
</dbReference>
<dbReference type="GO" id="GO:0005743">
    <property type="term" value="C:mitochondrial inner membrane"/>
    <property type="evidence" value="ECO:0007669"/>
    <property type="project" value="UniProtKB-SubCell"/>
</dbReference>
<evidence type="ECO:0000313" key="13">
    <source>
        <dbReference type="Proteomes" id="UP000738325"/>
    </source>
</evidence>
<keyword evidence="13" id="KW-1185">Reference proteome</keyword>
<sequence>MDFTQFNDAERKHLQRMMEQKQMSDFFKMYNTIVDRCFNDCINDFTSKAISSKEASESCVSKCMDKFMKHAERVNQRYAEVGAEMMGGPK</sequence>
<feature type="domain" description="Tim10-like" evidence="11">
    <location>
        <begin position="15"/>
        <end position="80"/>
    </location>
</feature>
<proteinExistence type="inferred from homology"/>
<keyword evidence="3" id="KW-0479">Metal-binding</keyword>
<evidence type="ECO:0000256" key="5">
    <source>
        <dbReference type="ARBA" id="ARBA00022833"/>
    </source>
</evidence>
<evidence type="ECO:0000256" key="6">
    <source>
        <dbReference type="ARBA" id="ARBA00022927"/>
    </source>
</evidence>
<comment type="caution">
    <text evidence="12">The sequence shown here is derived from an EMBL/GenBank/DDBJ whole genome shotgun (WGS) entry which is preliminary data.</text>
</comment>
<gene>
    <name evidence="12" type="primary">TIM9</name>
    <name evidence="12" type="ORF">BGZ99_005689</name>
</gene>
<dbReference type="EMBL" id="JAAAIP010000371">
    <property type="protein sequence ID" value="KAG0318445.1"/>
    <property type="molecule type" value="Genomic_DNA"/>
</dbReference>
<evidence type="ECO:0000256" key="7">
    <source>
        <dbReference type="ARBA" id="ARBA00023010"/>
    </source>
</evidence>
<evidence type="ECO:0000256" key="2">
    <source>
        <dbReference type="ARBA" id="ARBA00022448"/>
    </source>
</evidence>
<dbReference type="Pfam" id="PF02953">
    <property type="entry name" value="zf-Tim10_DDP"/>
    <property type="match status" value="1"/>
</dbReference>
<keyword evidence="2 10" id="KW-0813">Transport</keyword>
<evidence type="ECO:0000256" key="1">
    <source>
        <dbReference type="ARBA" id="ARBA00006720"/>
    </source>
</evidence>
<evidence type="ECO:0000256" key="9">
    <source>
        <dbReference type="ARBA" id="ARBA00023157"/>
    </source>
</evidence>
<dbReference type="Gene3D" id="1.10.287.810">
    <property type="entry name" value="Mitochondrial import inner membrane translocase subunit tim13 like domains"/>
    <property type="match status" value="1"/>
</dbReference>
<keyword evidence="4 10" id="KW-0999">Mitochondrion inner membrane</keyword>
<keyword evidence="4 10" id="KW-0472">Membrane</keyword>
<keyword evidence="10" id="KW-0143">Chaperone</keyword>
<evidence type="ECO:0000313" key="12">
    <source>
        <dbReference type="EMBL" id="KAG0318445.1"/>
    </source>
</evidence>
<dbReference type="InterPro" id="IPR035427">
    <property type="entry name" value="Tim10-like_dom_sf"/>
</dbReference>
<evidence type="ECO:0000259" key="11">
    <source>
        <dbReference type="Pfam" id="PF02953"/>
    </source>
</evidence>
<dbReference type="AlphaFoldDB" id="A0A9P6RGX4"/>
<keyword evidence="7 10" id="KW-0811">Translocation</keyword>
<dbReference type="OrthoDB" id="1551503at2759"/>
<evidence type="ECO:0000256" key="8">
    <source>
        <dbReference type="ARBA" id="ARBA00023128"/>
    </source>
</evidence>
<name>A0A9P6RGX4_9FUNG</name>
<reference evidence="12" key="1">
    <citation type="journal article" date="2020" name="Fungal Divers.">
        <title>Resolving the Mortierellaceae phylogeny through synthesis of multi-gene phylogenetics and phylogenomics.</title>
        <authorList>
            <person name="Vandepol N."/>
            <person name="Liber J."/>
            <person name="Desiro A."/>
            <person name="Na H."/>
            <person name="Kennedy M."/>
            <person name="Barry K."/>
            <person name="Grigoriev I.V."/>
            <person name="Miller A.N."/>
            <person name="O'Donnell K."/>
            <person name="Stajich J.E."/>
            <person name="Bonito G."/>
        </authorList>
    </citation>
    <scope>NUCLEOTIDE SEQUENCE</scope>
    <source>
        <strain evidence="12">REB-010B</strain>
    </source>
</reference>
<keyword evidence="8 10" id="KW-0496">Mitochondrion</keyword>
<dbReference type="Proteomes" id="UP000738325">
    <property type="component" value="Unassembled WGS sequence"/>
</dbReference>
<keyword evidence="9 10" id="KW-1015">Disulfide bond</keyword>
<comment type="subcellular location">
    <subcellularLocation>
        <location evidence="10">Mitochondrion inner membrane</location>
        <topology evidence="10">Peripheral membrane protein</topology>
        <orientation evidence="10">Intermembrane side</orientation>
    </subcellularLocation>
</comment>
<comment type="domain">
    <text evidence="10">The twin CX3C motif contains 4 conserved Cys residues that form 2 disulfide bonds in the mitochondrial intermembrane space.</text>
</comment>
<dbReference type="GO" id="GO:0046872">
    <property type="term" value="F:metal ion binding"/>
    <property type="evidence" value="ECO:0007669"/>
    <property type="project" value="UniProtKB-KW"/>
</dbReference>
<comment type="function">
    <text evidence="10">Mitochondrial intermembrane chaperone that participates in the import and insertion of some multi-pass transmembrane proteins into the mitochondrial inner membrane. Also required for the transfer of beta-barrel precursors from the TOM complex to the sorting and assembly machinery (SAM complex) of the outer membrane. Acts as a chaperone-like protein that protects the hydrophobic precursors from aggregation and guide them through the mitochondrial intermembrane space.</text>
</comment>
<protein>
    <recommendedName>
        <fullName evidence="10">Mitochondrial import inner membrane translocase subunit</fullName>
    </recommendedName>
</protein>
<evidence type="ECO:0000256" key="3">
    <source>
        <dbReference type="ARBA" id="ARBA00022723"/>
    </source>
</evidence>
<dbReference type="SUPFAM" id="SSF144122">
    <property type="entry name" value="Tim10-like"/>
    <property type="match status" value="1"/>
</dbReference>
<evidence type="ECO:0000256" key="4">
    <source>
        <dbReference type="ARBA" id="ARBA00022792"/>
    </source>
</evidence>
<keyword evidence="6 10" id="KW-0653">Protein transport</keyword>
<organism evidence="12 13">
    <name type="scientific">Dissophora globulifera</name>
    <dbReference type="NCBI Taxonomy" id="979702"/>
    <lineage>
        <taxon>Eukaryota</taxon>
        <taxon>Fungi</taxon>
        <taxon>Fungi incertae sedis</taxon>
        <taxon>Mucoromycota</taxon>
        <taxon>Mortierellomycotina</taxon>
        <taxon>Mortierellomycetes</taxon>
        <taxon>Mortierellales</taxon>
        <taxon>Mortierellaceae</taxon>
        <taxon>Dissophora</taxon>
    </lineage>
</organism>
<comment type="similarity">
    <text evidence="1 10">Belongs to the small Tim family.</text>
</comment>
<comment type="subunit">
    <text evidence="10">Heterohexamer.</text>
</comment>
<accession>A0A9P6RGX4</accession>
<dbReference type="InterPro" id="IPR004217">
    <property type="entry name" value="Tim10-like"/>
</dbReference>
<keyword evidence="5" id="KW-0862">Zinc</keyword>